<proteinExistence type="predicted"/>
<dbReference type="AlphaFoldDB" id="A0AAE0UCU5"/>
<feature type="region of interest" description="Disordered" evidence="1">
    <location>
        <begin position="230"/>
        <end position="301"/>
    </location>
</feature>
<evidence type="ECO:0000256" key="1">
    <source>
        <dbReference type="SAM" id="MobiDB-lite"/>
    </source>
</evidence>
<feature type="region of interest" description="Disordered" evidence="1">
    <location>
        <begin position="1"/>
        <end position="30"/>
    </location>
</feature>
<feature type="compositionally biased region" description="Low complexity" evidence="1">
    <location>
        <begin position="265"/>
        <end position="295"/>
    </location>
</feature>
<evidence type="ECO:0000313" key="2">
    <source>
        <dbReference type="EMBL" id="KAK3399413.1"/>
    </source>
</evidence>
<name>A0AAE0UCU5_SORBR</name>
<dbReference type="Proteomes" id="UP001281003">
    <property type="component" value="Unassembled WGS sequence"/>
</dbReference>
<feature type="region of interest" description="Disordered" evidence="1">
    <location>
        <begin position="357"/>
        <end position="399"/>
    </location>
</feature>
<comment type="caution">
    <text evidence="2">The sequence shown here is derived from an EMBL/GenBank/DDBJ whole genome shotgun (WGS) entry which is preliminary data.</text>
</comment>
<reference evidence="2" key="2">
    <citation type="submission" date="2023-07" db="EMBL/GenBank/DDBJ databases">
        <authorList>
            <consortium name="Lawrence Berkeley National Laboratory"/>
            <person name="Haridas S."/>
            <person name="Hensen N."/>
            <person name="Bonometti L."/>
            <person name="Westerberg I."/>
            <person name="Brannstrom I.O."/>
            <person name="Guillou S."/>
            <person name="Cros-Aarteil S."/>
            <person name="Calhoun S."/>
            <person name="Kuo A."/>
            <person name="Mondo S."/>
            <person name="Pangilinan J."/>
            <person name="Riley R."/>
            <person name="LaButti K."/>
            <person name="Andreopoulos B."/>
            <person name="Lipzen A."/>
            <person name="Chen C."/>
            <person name="Yanf M."/>
            <person name="Daum C."/>
            <person name="Ng V."/>
            <person name="Clum A."/>
            <person name="Steindorff A."/>
            <person name="Ohm R."/>
            <person name="Martin F."/>
            <person name="Silar P."/>
            <person name="Natvig D."/>
            <person name="Lalanne C."/>
            <person name="Gautier V."/>
            <person name="Ament-velasquez S.L."/>
            <person name="Kruys A."/>
            <person name="Hutchinson M.I."/>
            <person name="Powell A.J."/>
            <person name="Barry K."/>
            <person name="Miller A.N."/>
            <person name="Grigoriev I.V."/>
            <person name="Debuchy R."/>
            <person name="Gladieux P."/>
            <person name="Thoren M.H."/>
            <person name="Johannesson H."/>
        </authorList>
    </citation>
    <scope>NUCLEOTIDE SEQUENCE</scope>
    <source>
        <strain evidence="2">FGSC 1904</strain>
    </source>
</reference>
<protein>
    <submittedName>
        <fullName evidence="2">Uncharacterized protein</fullName>
    </submittedName>
</protein>
<accession>A0AAE0UCU5</accession>
<feature type="compositionally biased region" description="Gly residues" evidence="1">
    <location>
        <begin position="386"/>
        <end position="399"/>
    </location>
</feature>
<dbReference type="EMBL" id="JAUTDP010000005">
    <property type="protein sequence ID" value="KAK3399413.1"/>
    <property type="molecule type" value="Genomic_DNA"/>
</dbReference>
<reference evidence="2" key="1">
    <citation type="journal article" date="2023" name="Mol. Phylogenet. Evol.">
        <title>Genome-scale phylogeny and comparative genomics of the fungal order Sordariales.</title>
        <authorList>
            <person name="Hensen N."/>
            <person name="Bonometti L."/>
            <person name="Westerberg I."/>
            <person name="Brannstrom I.O."/>
            <person name="Guillou S."/>
            <person name="Cros-Aarteil S."/>
            <person name="Calhoun S."/>
            <person name="Haridas S."/>
            <person name="Kuo A."/>
            <person name="Mondo S."/>
            <person name="Pangilinan J."/>
            <person name="Riley R."/>
            <person name="LaButti K."/>
            <person name="Andreopoulos B."/>
            <person name="Lipzen A."/>
            <person name="Chen C."/>
            <person name="Yan M."/>
            <person name="Daum C."/>
            <person name="Ng V."/>
            <person name="Clum A."/>
            <person name="Steindorff A."/>
            <person name="Ohm R.A."/>
            <person name="Martin F."/>
            <person name="Silar P."/>
            <person name="Natvig D.O."/>
            <person name="Lalanne C."/>
            <person name="Gautier V."/>
            <person name="Ament-Velasquez S.L."/>
            <person name="Kruys A."/>
            <person name="Hutchinson M.I."/>
            <person name="Powell A.J."/>
            <person name="Barry K."/>
            <person name="Miller A.N."/>
            <person name="Grigoriev I.V."/>
            <person name="Debuchy R."/>
            <person name="Gladieux P."/>
            <person name="Hiltunen Thoren M."/>
            <person name="Johannesson H."/>
        </authorList>
    </citation>
    <scope>NUCLEOTIDE SEQUENCE</scope>
    <source>
        <strain evidence="2">FGSC 1904</strain>
    </source>
</reference>
<evidence type="ECO:0000313" key="3">
    <source>
        <dbReference type="Proteomes" id="UP001281003"/>
    </source>
</evidence>
<gene>
    <name evidence="2" type="ORF">B0T20DRAFT_392427</name>
</gene>
<organism evidence="2 3">
    <name type="scientific">Sordaria brevicollis</name>
    <dbReference type="NCBI Taxonomy" id="83679"/>
    <lineage>
        <taxon>Eukaryota</taxon>
        <taxon>Fungi</taxon>
        <taxon>Dikarya</taxon>
        <taxon>Ascomycota</taxon>
        <taxon>Pezizomycotina</taxon>
        <taxon>Sordariomycetes</taxon>
        <taxon>Sordariomycetidae</taxon>
        <taxon>Sordariales</taxon>
        <taxon>Sordariaceae</taxon>
        <taxon>Sordaria</taxon>
    </lineage>
</organism>
<keyword evidence="3" id="KW-1185">Reference proteome</keyword>
<feature type="region of interest" description="Disordered" evidence="1">
    <location>
        <begin position="88"/>
        <end position="146"/>
    </location>
</feature>
<sequence>MDDLAGRSANANIKHQDHSDQSHVAPNAANDPTFPHWDYVNHNVSIAHAAMESINNMDLPESRRYVMKVHILDMLKEKLSAAKAAYCANSTASREPSKKVSAGTTARDSRSPRPKLSSPKPLPGGPWAQDESSSLDPDVAYPDPAPIISSELEDQMAPAPAPAALQQEAPNLAATNASEHIPPSHNHLTDNHLTHNHLTNDHLTQVTHDAPSIFHEEPDEAGLVDQAMDAQVEHSASASDMPVPPGPISPQTSNLQTMSTQVPKQTSATQPAPQATHPPTTSTQTVSTTSTSTPTCCADHASGRRRPITIEKECSFAGCQAKGYYTCTGCIRTRMCVVGKYCEERCLAKMRAQNLRRKNNIPASRPGGGGSKKGDVGGRKKRAGQAAGGVLGGGVQKST</sequence>
<feature type="compositionally biased region" description="Polar residues" evidence="1">
    <location>
        <begin position="249"/>
        <end position="264"/>
    </location>
</feature>